<organism evidence="5 6">
    <name type="scientific">Penicillium angulare</name>
    <dbReference type="NCBI Taxonomy" id="116970"/>
    <lineage>
        <taxon>Eukaryota</taxon>
        <taxon>Fungi</taxon>
        <taxon>Dikarya</taxon>
        <taxon>Ascomycota</taxon>
        <taxon>Pezizomycotina</taxon>
        <taxon>Eurotiomycetes</taxon>
        <taxon>Eurotiomycetidae</taxon>
        <taxon>Eurotiales</taxon>
        <taxon>Aspergillaceae</taxon>
        <taxon>Penicillium</taxon>
    </lineage>
</organism>
<feature type="domain" description="AMP-dependent synthetase/ligase" evidence="4">
    <location>
        <begin position="65"/>
        <end position="409"/>
    </location>
</feature>
<dbReference type="InterPro" id="IPR020845">
    <property type="entry name" value="AMP-binding_CS"/>
</dbReference>
<evidence type="ECO:0000256" key="1">
    <source>
        <dbReference type="ARBA" id="ARBA00022450"/>
    </source>
</evidence>
<proteinExistence type="predicted"/>
<dbReference type="GO" id="GO:0005737">
    <property type="term" value="C:cytoplasm"/>
    <property type="evidence" value="ECO:0007669"/>
    <property type="project" value="TreeGrafter"/>
</dbReference>
<name>A0A9W9FAI5_9EURO</name>
<dbReference type="FunFam" id="3.40.50.12780:FF:000014">
    <property type="entry name" value="Nonribosomal peptide synthetase 1"/>
    <property type="match status" value="1"/>
</dbReference>
<dbReference type="PANTHER" id="PTHR45527">
    <property type="entry name" value="NONRIBOSOMAL PEPTIDE SYNTHETASE"/>
    <property type="match status" value="1"/>
</dbReference>
<dbReference type="InterPro" id="IPR045851">
    <property type="entry name" value="AMP-bd_C_sf"/>
</dbReference>
<gene>
    <name evidence="5" type="ORF">N7456_007330</name>
</gene>
<dbReference type="InterPro" id="IPR042099">
    <property type="entry name" value="ANL_N_sf"/>
</dbReference>
<dbReference type="AlphaFoldDB" id="A0A9W9FAI5"/>
<dbReference type="Proteomes" id="UP001149165">
    <property type="component" value="Unassembled WGS sequence"/>
</dbReference>
<dbReference type="NCBIfam" id="TIGR01733">
    <property type="entry name" value="AA-adenyl-dom"/>
    <property type="match status" value="1"/>
</dbReference>
<dbReference type="GO" id="GO:0016874">
    <property type="term" value="F:ligase activity"/>
    <property type="evidence" value="ECO:0007669"/>
    <property type="project" value="UniProtKB-KW"/>
</dbReference>
<evidence type="ECO:0000256" key="2">
    <source>
        <dbReference type="ARBA" id="ARBA00022553"/>
    </source>
</evidence>
<dbReference type="OrthoDB" id="416786at2759"/>
<evidence type="ECO:0000313" key="5">
    <source>
        <dbReference type="EMBL" id="KAJ5096609.1"/>
    </source>
</evidence>
<dbReference type="InterPro" id="IPR000873">
    <property type="entry name" value="AMP-dep_synth/lig_dom"/>
</dbReference>
<dbReference type="PROSITE" id="PS00455">
    <property type="entry name" value="AMP_BINDING"/>
    <property type="match status" value="1"/>
</dbReference>
<reference evidence="5" key="2">
    <citation type="journal article" date="2023" name="IMA Fungus">
        <title>Comparative genomic study of the Penicillium genus elucidates a diverse pangenome and 15 lateral gene transfer events.</title>
        <authorList>
            <person name="Petersen C."/>
            <person name="Sorensen T."/>
            <person name="Nielsen M.R."/>
            <person name="Sondergaard T.E."/>
            <person name="Sorensen J.L."/>
            <person name="Fitzpatrick D.A."/>
            <person name="Frisvad J.C."/>
            <person name="Nielsen K.L."/>
        </authorList>
    </citation>
    <scope>NUCLEOTIDE SEQUENCE</scope>
    <source>
        <strain evidence="5">IBT 30069</strain>
    </source>
</reference>
<sequence length="517" mass="56620">MVCATVKHPPGTESLCLDKPQLISNDRHAPGKRDTVPLQSNELQTIWKWNKTVPCSIEQCIDKLFEERTQAHPMAPAVCAWDGNFTYGELDEISTRLCQKLVQMGVGKDSIVPLCFEKSKWMTAAMMAVIKTGATFVTLDPAYPERRLSEIVKQVSAKTIISSTRYEALGLRLVDTVVSLSEKTLTMKNGDDNLGSPIGIARSTPSSILYIVFTSGSTGTPKGVLTEHRNVASAVYHQADRLGINESSRFFDFSSYSYDVSISNILAILIQGGCVCTPSDEDRLGNIPGSIKTLNANITAITPSIARLLDPESVPGLLRIILVGEPVRASDISRWKAPSHAICRYGVSEASAASTIRDSFTPADQPSNIGTAAGLVTWIVDPNDHEKLCPLGAIGELLLEGPSLSRAYLKNPEKTATAYINDPEWLMSGAYDYTGRPGRLYKTGDLVRYAKDGSIIYVGRKDNQVKVNGQRVELGEIEHHIQECLPDEYQQVLVELITLPGENSRPKLVAFIQQRPN</sequence>
<evidence type="ECO:0000256" key="3">
    <source>
        <dbReference type="ARBA" id="ARBA00022598"/>
    </source>
</evidence>
<keyword evidence="6" id="KW-1185">Reference proteome</keyword>
<dbReference type="Pfam" id="PF00501">
    <property type="entry name" value="AMP-binding"/>
    <property type="match status" value="1"/>
</dbReference>
<dbReference type="PANTHER" id="PTHR45527:SF1">
    <property type="entry name" value="FATTY ACID SYNTHASE"/>
    <property type="match status" value="1"/>
</dbReference>
<dbReference type="EMBL" id="JAPQKH010000005">
    <property type="protein sequence ID" value="KAJ5096609.1"/>
    <property type="molecule type" value="Genomic_DNA"/>
</dbReference>
<reference evidence="5" key="1">
    <citation type="submission" date="2022-11" db="EMBL/GenBank/DDBJ databases">
        <authorList>
            <person name="Petersen C."/>
        </authorList>
    </citation>
    <scope>NUCLEOTIDE SEQUENCE</scope>
    <source>
        <strain evidence="5">IBT 30069</strain>
    </source>
</reference>
<keyword evidence="3" id="KW-0436">Ligase</keyword>
<dbReference type="Gene3D" id="3.40.50.12780">
    <property type="entry name" value="N-terminal domain of ligase-like"/>
    <property type="match status" value="1"/>
</dbReference>
<dbReference type="InterPro" id="IPR010071">
    <property type="entry name" value="AA_adenyl_dom"/>
</dbReference>
<dbReference type="Gene3D" id="3.30.300.30">
    <property type="match status" value="1"/>
</dbReference>
<dbReference type="SUPFAM" id="SSF56801">
    <property type="entry name" value="Acetyl-CoA synthetase-like"/>
    <property type="match status" value="1"/>
</dbReference>
<keyword evidence="2" id="KW-0597">Phosphoprotein</keyword>
<dbReference type="CDD" id="cd05918">
    <property type="entry name" value="A_NRPS_SidN3_like"/>
    <property type="match status" value="1"/>
</dbReference>
<evidence type="ECO:0000313" key="6">
    <source>
        <dbReference type="Proteomes" id="UP001149165"/>
    </source>
</evidence>
<keyword evidence="1" id="KW-0596">Phosphopantetheine</keyword>
<dbReference type="GO" id="GO:0031177">
    <property type="term" value="F:phosphopantetheine binding"/>
    <property type="evidence" value="ECO:0007669"/>
    <property type="project" value="TreeGrafter"/>
</dbReference>
<dbReference type="GO" id="GO:0044550">
    <property type="term" value="P:secondary metabolite biosynthetic process"/>
    <property type="evidence" value="ECO:0007669"/>
    <property type="project" value="TreeGrafter"/>
</dbReference>
<comment type="caution">
    <text evidence="5">The sequence shown here is derived from an EMBL/GenBank/DDBJ whole genome shotgun (WGS) entry which is preliminary data.</text>
</comment>
<accession>A0A9W9FAI5</accession>
<evidence type="ECO:0000259" key="4">
    <source>
        <dbReference type="Pfam" id="PF00501"/>
    </source>
</evidence>
<protein>
    <recommendedName>
        <fullName evidence="4">AMP-dependent synthetase/ligase domain-containing protein</fullName>
    </recommendedName>
</protein>
<dbReference type="GO" id="GO:0043041">
    <property type="term" value="P:amino acid activation for nonribosomal peptide biosynthetic process"/>
    <property type="evidence" value="ECO:0007669"/>
    <property type="project" value="TreeGrafter"/>
</dbReference>